<organism evidence="1 2">
    <name type="scientific">Racocetra persica</name>
    <dbReference type="NCBI Taxonomy" id="160502"/>
    <lineage>
        <taxon>Eukaryota</taxon>
        <taxon>Fungi</taxon>
        <taxon>Fungi incertae sedis</taxon>
        <taxon>Mucoromycota</taxon>
        <taxon>Glomeromycotina</taxon>
        <taxon>Glomeromycetes</taxon>
        <taxon>Diversisporales</taxon>
        <taxon>Gigasporaceae</taxon>
        <taxon>Racocetra</taxon>
    </lineage>
</organism>
<dbReference type="EMBL" id="CAJVQC010003768">
    <property type="protein sequence ID" value="CAG8531947.1"/>
    <property type="molecule type" value="Genomic_DNA"/>
</dbReference>
<reference evidence="1" key="1">
    <citation type="submission" date="2021-06" db="EMBL/GenBank/DDBJ databases">
        <authorList>
            <person name="Kallberg Y."/>
            <person name="Tangrot J."/>
            <person name="Rosling A."/>
        </authorList>
    </citation>
    <scope>NUCLEOTIDE SEQUENCE</scope>
    <source>
        <strain evidence="1">MA461A</strain>
    </source>
</reference>
<keyword evidence="2" id="KW-1185">Reference proteome</keyword>
<evidence type="ECO:0000313" key="2">
    <source>
        <dbReference type="Proteomes" id="UP000789920"/>
    </source>
</evidence>
<dbReference type="Proteomes" id="UP000789920">
    <property type="component" value="Unassembled WGS sequence"/>
</dbReference>
<evidence type="ECO:0000313" key="1">
    <source>
        <dbReference type="EMBL" id="CAG8531947.1"/>
    </source>
</evidence>
<protein>
    <submittedName>
        <fullName evidence="1">1214_t:CDS:1</fullName>
    </submittedName>
</protein>
<gene>
    <name evidence="1" type="ORF">RPERSI_LOCUS3177</name>
</gene>
<sequence length="236" mass="26761">MYDKEPTVVEIQQIIAEPSGSSGSSNQTLKEYVVNTVDNTEYLTVPQIRPRKDDGAATTFNRLSDRYTFSFSADLISQFDKYRAQMRESIRQELEDRQEMDELQTQKSETFETLETAINDDEGTFSVHQVHHSGSNMYSQGSTSRDIDSAPKSCLPKSNGRKPLIFSFLRGKTKPRRHITSSNLDNQSISGIGTSVIDNEEITMSNESDLRQSSHQEKTSLSKRFIRKIKKIVTCS</sequence>
<proteinExistence type="predicted"/>
<comment type="caution">
    <text evidence="1">The sequence shown here is derived from an EMBL/GenBank/DDBJ whole genome shotgun (WGS) entry which is preliminary data.</text>
</comment>
<accession>A0ACA9LKL9</accession>
<name>A0ACA9LKL9_9GLOM</name>